<dbReference type="EMBL" id="CP019606">
    <property type="protein sequence ID" value="AQP47538.1"/>
    <property type="molecule type" value="Genomic_DNA"/>
</dbReference>
<feature type="domain" description="Circularly permuted ATP-grasp type 2" evidence="2">
    <location>
        <begin position="81"/>
        <end position="457"/>
    </location>
</feature>
<dbReference type="SUPFAM" id="SSF56059">
    <property type="entry name" value="Glutathione synthetase ATP-binding domain-like"/>
    <property type="match status" value="1"/>
</dbReference>
<dbReference type="Gene3D" id="3.30.1490.270">
    <property type="match status" value="1"/>
</dbReference>
<feature type="domain" description="DUF403" evidence="1">
    <location>
        <begin position="506"/>
        <end position="810"/>
    </location>
</feature>
<dbReference type="KEGG" id="tes:BW730_08590"/>
<dbReference type="Gene3D" id="3.40.50.11290">
    <property type="match status" value="1"/>
</dbReference>
<dbReference type="Proteomes" id="UP000188145">
    <property type="component" value="Chromosome"/>
</dbReference>
<dbReference type="InterPro" id="IPR007296">
    <property type="entry name" value="DUF403"/>
</dbReference>
<accession>A0A1Q2CN51</accession>
<dbReference type="PANTHER" id="PTHR34595">
    <property type="entry name" value="BLR5612 PROTEIN"/>
    <property type="match status" value="1"/>
</dbReference>
<sequence>MTVEATATSELAAYRSKVNGGWDEFTASTGLRPDQEILADAVTALGLQGLRSARRELATLVRDEGILYGESGRNWIIDPLPLILTSAEWQRLETGLAQRARLLGLILADVYGEQKLLSSGAIPPEIVWGHKGFLHQACGIAAPRDNWLPLIATDLGRDPSGAWTVLSDRTEAPEGAGYVMANRRLTSRVMGDLHHDARPARLRSYFAAMRTALQRLAPREGHTPRGVLLWQGASDPTAFEQGFIATLLGYALVEAEDLVLREGQVWINSPDGRELVDVILRRVGSEESDPLEFRTDSEAGLAGLLESTRLGNVVTVNPLGSGVLENPALMALLPGLAPQLLGEELILPSAPTWWCGDDVGLSHALTHLDRLLIKPIDRSTATTTIPGWQLSRAERDDLAARIAAEPWAWCAQEAVDLSTAPVVTDAGLTPRRMVLRTFGVQVDRGHEFLPGGLARVASGDDFAISKAARPLSKDVWVLDPDDAAETWLASFDGGALGIVRTGSVAPRVADNLVWLGRYAERADSGARILRRALDLTHDYGRRPASRGAQVLTAVLGAGQKVMGVDLGVDDPATAHRRIRAAASDVDLKGSVAHAVGRLTAATHEVPDLMSDDIWQVLSRLDDLVDEASRRRDLAGVLDGFVDATLAIAGINAESMTRDATWAFLDTGVRLERAQRILSLVEHTLGQERAAVVENQLAEAVAEIAESLITQRRRAAAGSSPRRPAVAVTHLLVADRSNPRSVAFQLSRLIDDLELIGDLPLAAKVAGLAETCAETDLAALFDAGRPRVAEFLAETRSQLRGIADDLGRTHLTRSGRRRAVVTGWTNGDQQ</sequence>
<protein>
    <submittedName>
        <fullName evidence="3">Uncharacterized protein</fullName>
    </submittedName>
</protein>
<dbReference type="STRING" id="1332264.BW730_08590"/>
<proteinExistence type="predicted"/>
<dbReference type="PANTHER" id="PTHR34595:SF2">
    <property type="entry name" value="BLR2978 PROTEIN"/>
    <property type="match status" value="1"/>
</dbReference>
<dbReference type="AlphaFoldDB" id="A0A1Q2CN51"/>
<evidence type="ECO:0000259" key="2">
    <source>
        <dbReference type="Pfam" id="PF14403"/>
    </source>
</evidence>
<dbReference type="InterPro" id="IPR051680">
    <property type="entry name" value="ATP-dep_Glu-Cys_Ligase-2"/>
</dbReference>
<reference evidence="4" key="1">
    <citation type="submission" date="2017-02" db="EMBL/GenBank/DDBJ databases">
        <title>Tessaracoccus aquaemaris sp. nov., isolated from the intestine of a Korean rockfish, Sebastes schlegelii, in a marine aquaculture pond.</title>
        <authorList>
            <person name="Tak E.J."/>
            <person name="Bae J.-W."/>
        </authorList>
    </citation>
    <scope>NUCLEOTIDE SEQUENCE [LARGE SCALE GENOMIC DNA]</scope>
    <source>
        <strain evidence="4">NSG39</strain>
    </source>
</reference>
<dbReference type="Pfam" id="PF04168">
    <property type="entry name" value="Alpha-E"/>
    <property type="match status" value="1"/>
</dbReference>
<name>A0A1Q2CN51_9ACTN</name>
<dbReference type="InterPro" id="IPR025841">
    <property type="entry name" value="CP_ATPgrasp_2"/>
</dbReference>
<dbReference type="OrthoDB" id="9803842at2"/>
<gene>
    <name evidence="3" type="ORF">BW730_08590</name>
</gene>
<evidence type="ECO:0000313" key="4">
    <source>
        <dbReference type="Proteomes" id="UP000188145"/>
    </source>
</evidence>
<evidence type="ECO:0000259" key="1">
    <source>
        <dbReference type="Pfam" id="PF04168"/>
    </source>
</evidence>
<organism evidence="3 4">
    <name type="scientific">Tessaracoccus aquimaris</name>
    <dbReference type="NCBI Taxonomy" id="1332264"/>
    <lineage>
        <taxon>Bacteria</taxon>
        <taxon>Bacillati</taxon>
        <taxon>Actinomycetota</taxon>
        <taxon>Actinomycetes</taxon>
        <taxon>Propionibacteriales</taxon>
        <taxon>Propionibacteriaceae</taxon>
        <taxon>Tessaracoccus</taxon>
    </lineage>
</organism>
<evidence type="ECO:0000313" key="3">
    <source>
        <dbReference type="EMBL" id="AQP47538.1"/>
    </source>
</evidence>
<dbReference type="RefSeq" id="WP_077685869.1">
    <property type="nucleotide sequence ID" value="NZ_CP019606.1"/>
</dbReference>
<dbReference type="Pfam" id="PF14403">
    <property type="entry name" value="CP_ATPgrasp_2"/>
    <property type="match status" value="1"/>
</dbReference>
<keyword evidence="4" id="KW-1185">Reference proteome</keyword>